<keyword evidence="2" id="KW-0808">Transferase</keyword>
<dbReference type="SUPFAM" id="SSF55729">
    <property type="entry name" value="Acyl-CoA N-acyltransferases (Nat)"/>
    <property type="match status" value="1"/>
</dbReference>
<dbReference type="Pfam" id="PF13302">
    <property type="entry name" value="Acetyltransf_3"/>
    <property type="match status" value="1"/>
</dbReference>
<dbReference type="Proteomes" id="UP000569951">
    <property type="component" value="Unassembled WGS sequence"/>
</dbReference>
<organism evidence="2 3">
    <name type="scientific">Deinobacterium chartae</name>
    <dbReference type="NCBI Taxonomy" id="521158"/>
    <lineage>
        <taxon>Bacteria</taxon>
        <taxon>Thermotogati</taxon>
        <taxon>Deinococcota</taxon>
        <taxon>Deinococci</taxon>
        <taxon>Deinococcales</taxon>
        <taxon>Deinococcaceae</taxon>
        <taxon>Deinobacterium</taxon>
    </lineage>
</organism>
<dbReference type="Gene3D" id="3.40.630.30">
    <property type="match status" value="1"/>
</dbReference>
<name>A0A841I2E2_9DEIO</name>
<dbReference type="EC" id="2.3.1.82" evidence="2"/>
<dbReference type="InterPro" id="IPR000182">
    <property type="entry name" value="GNAT_dom"/>
</dbReference>
<reference evidence="2 3" key="1">
    <citation type="submission" date="2020-08" db="EMBL/GenBank/DDBJ databases">
        <title>Genomic Encyclopedia of Type Strains, Phase IV (KMG-IV): sequencing the most valuable type-strain genomes for metagenomic binning, comparative biology and taxonomic classification.</title>
        <authorList>
            <person name="Goeker M."/>
        </authorList>
    </citation>
    <scope>NUCLEOTIDE SEQUENCE [LARGE SCALE GENOMIC DNA]</scope>
    <source>
        <strain evidence="2 3">DSM 21458</strain>
    </source>
</reference>
<dbReference type="PROSITE" id="PS51186">
    <property type="entry name" value="GNAT"/>
    <property type="match status" value="1"/>
</dbReference>
<dbReference type="RefSeq" id="WP_183988587.1">
    <property type="nucleotide sequence ID" value="NZ_JACHHG010000016.1"/>
</dbReference>
<keyword evidence="3" id="KW-1185">Reference proteome</keyword>
<feature type="domain" description="N-acetyltransferase" evidence="1">
    <location>
        <begin position="18"/>
        <end position="178"/>
    </location>
</feature>
<keyword evidence="2" id="KW-0012">Acyltransferase</keyword>
<dbReference type="PANTHER" id="PTHR43610">
    <property type="entry name" value="BLL6696 PROTEIN"/>
    <property type="match status" value="1"/>
</dbReference>
<dbReference type="PANTHER" id="PTHR43610:SF1">
    <property type="entry name" value="N-ACETYLTRANSFERASE DOMAIN-CONTAINING PROTEIN"/>
    <property type="match status" value="1"/>
</dbReference>
<protein>
    <submittedName>
        <fullName evidence="2">Aminoglycoside 6'-N-acetyltransferase</fullName>
        <ecNumber evidence="2">2.3.1.82</ecNumber>
    </submittedName>
</protein>
<accession>A0A841I2E2</accession>
<evidence type="ECO:0000313" key="2">
    <source>
        <dbReference type="EMBL" id="MBB6099847.1"/>
    </source>
</evidence>
<evidence type="ECO:0000313" key="3">
    <source>
        <dbReference type="Proteomes" id="UP000569951"/>
    </source>
</evidence>
<proteinExistence type="predicted"/>
<comment type="caution">
    <text evidence="2">The sequence shown here is derived from an EMBL/GenBank/DDBJ whole genome shotgun (WGS) entry which is preliminary data.</text>
</comment>
<sequence length="202" mass="23202">MLSPTEPLSPVTLSHGRVVLRPLQAEDAGPLARAFAPHADIFRYMSSSPLQPGYVEEALRLQRTGNQLPFAILVGGELAGSTRYGDVRRTDRALEIGWTFLHPRHWGSEVNTTCKLLLLMHAFETLDLLRVQIKTDLRNQRSQRAIEKLGATREGVLRQHMRMPDGYQRDTVMYSIIRPEWPRVRRELSMTLQRHWEGSHSR</sequence>
<dbReference type="EMBL" id="JACHHG010000016">
    <property type="protein sequence ID" value="MBB6099847.1"/>
    <property type="molecule type" value="Genomic_DNA"/>
</dbReference>
<gene>
    <name evidence="2" type="ORF">HNR42_003307</name>
</gene>
<dbReference type="AlphaFoldDB" id="A0A841I2E2"/>
<dbReference type="GO" id="GO:0047663">
    <property type="term" value="F:aminoglycoside 6'-N-acetyltransferase activity"/>
    <property type="evidence" value="ECO:0007669"/>
    <property type="project" value="UniProtKB-EC"/>
</dbReference>
<dbReference type="InterPro" id="IPR016181">
    <property type="entry name" value="Acyl_CoA_acyltransferase"/>
</dbReference>
<evidence type="ECO:0000259" key="1">
    <source>
        <dbReference type="PROSITE" id="PS51186"/>
    </source>
</evidence>